<gene>
    <name evidence="1" type="ORF">D477_015057</name>
</gene>
<dbReference type="AlphaFoldDB" id="N1USN4"/>
<dbReference type="Proteomes" id="UP000010729">
    <property type="component" value="Unassembled WGS sequence"/>
</dbReference>
<organism evidence="1 2">
    <name type="scientific">Arthrobacter crystallopoietes BAB-32</name>
    <dbReference type="NCBI Taxonomy" id="1246476"/>
    <lineage>
        <taxon>Bacteria</taxon>
        <taxon>Bacillati</taxon>
        <taxon>Actinomycetota</taxon>
        <taxon>Actinomycetes</taxon>
        <taxon>Micrococcales</taxon>
        <taxon>Micrococcaceae</taxon>
        <taxon>Crystallibacter</taxon>
    </lineage>
</organism>
<comment type="caution">
    <text evidence="1">The sequence shown here is derived from an EMBL/GenBank/DDBJ whole genome shotgun (WGS) entry which is preliminary data.</text>
</comment>
<dbReference type="OrthoDB" id="9512763at2"/>
<accession>N1USN4</accession>
<sequence length="167" mass="17604">MVHQDATRAARTGLMVLAGAVLAGVLVGCAPDPQSGSGPPASAPATVAPPVFDGPFGPDFTERMDSLEGQTVKVSGRVDAVVDPTAFTIRAEEGQPTEPLLVIYDGDLADLEPGQPIRVSGIAHTVFDLPFVEQDLGRELDDNVFGPWDHEPYIKASEVEADVRANE</sequence>
<proteinExistence type="predicted"/>
<evidence type="ECO:0000313" key="1">
    <source>
        <dbReference type="EMBL" id="EMY33426.1"/>
    </source>
</evidence>
<dbReference type="RefSeq" id="WP_005270716.1">
    <property type="nucleotide sequence ID" value="NZ_ANPE02000178.1"/>
</dbReference>
<evidence type="ECO:0000313" key="2">
    <source>
        <dbReference type="Proteomes" id="UP000010729"/>
    </source>
</evidence>
<dbReference type="EMBL" id="ANPE02000178">
    <property type="protein sequence ID" value="EMY33426.1"/>
    <property type="molecule type" value="Genomic_DNA"/>
</dbReference>
<reference evidence="1 2" key="1">
    <citation type="journal article" date="2013" name="Genome Announc.">
        <title>Draft Genome Sequence of Arthrobacter crystallopoietes Strain BAB-32, Revealing Genes for Bioremediation.</title>
        <authorList>
            <person name="Joshi M.N."/>
            <person name="Pandit A.S."/>
            <person name="Sharma A."/>
            <person name="Pandya R.V."/>
            <person name="Desai S.M."/>
            <person name="Saxena A.K."/>
            <person name="Bagatharia S.B."/>
        </authorList>
    </citation>
    <scope>NUCLEOTIDE SEQUENCE [LARGE SCALE GENOMIC DNA]</scope>
    <source>
        <strain evidence="1 2">BAB-32</strain>
    </source>
</reference>
<protein>
    <submittedName>
        <fullName evidence="1">Uncharacterized protein</fullName>
    </submittedName>
</protein>
<name>N1USN4_9MICC</name>
<keyword evidence="2" id="KW-1185">Reference proteome</keyword>